<proteinExistence type="predicted"/>
<evidence type="ECO:0000313" key="1">
    <source>
        <dbReference type="EMBL" id="RZF38369.1"/>
    </source>
</evidence>
<evidence type="ECO:0000313" key="2">
    <source>
        <dbReference type="Proteomes" id="UP000291343"/>
    </source>
</evidence>
<sequence>MLVGLHAVHQVQWREKGLALTGVAVALKAESCANEWRSIQSASVCLRVRCGAVRSRYCVECAGARACVCVLSFV</sequence>
<dbReference type="InParanoid" id="A0A482WXS0"/>
<dbReference type="EMBL" id="QKKF02022535">
    <property type="protein sequence ID" value="RZF38369.1"/>
    <property type="molecule type" value="Genomic_DNA"/>
</dbReference>
<protein>
    <submittedName>
        <fullName evidence="1">Uncharacterized protein</fullName>
    </submittedName>
</protein>
<keyword evidence="2" id="KW-1185">Reference proteome</keyword>
<gene>
    <name evidence="1" type="ORF">LSTR_LSTR012787</name>
</gene>
<reference evidence="1 2" key="1">
    <citation type="journal article" date="2017" name="Gigascience">
        <title>Genome sequence of the small brown planthopper, Laodelphax striatellus.</title>
        <authorList>
            <person name="Zhu J."/>
            <person name="Jiang F."/>
            <person name="Wang X."/>
            <person name="Yang P."/>
            <person name="Bao Y."/>
            <person name="Zhao W."/>
            <person name="Wang W."/>
            <person name="Lu H."/>
            <person name="Wang Q."/>
            <person name="Cui N."/>
            <person name="Li J."/>
            <person name="Chen X."/>
            <person name="Luo L."/>
            <person name="Yu J."/>
            <person name="Kang L."/>
            <person name="Cui F."/>
        </authorList>
    </citation>
    <scope>NUCLEOTIDE SEQUENCE [LARGE SCALE GENOMIC DNA]</scope>
    <source>
        <strain evidence="1">Lst14</strain>
    </source>
</reference>
<comment type="caution">
    <text evidence="1">The sequence shown here is derived from an EMBL/GenBank/DDBJ whole genome shotgun (WGS) entry which is preliminary data.</text>
</comment>
<dbReference type="Proteomes" id="UP000291343">
    <property type="component" value="Unassembled WGS sequence"/>
</dbReference>
<name>A0A482WXS0_LAOST</name>
<accession>A0A482WXS0</accession>
<dbReference type="AlphaFoldDB" id="A0A482WXS0"/>
<organism evidence="1 2">
    <name type="scientific">Laodelphax striatellus</name>
    <name type="common">Small brown planthopper</name>
    <name type="synonym">Delphax striatella</name>
    <dbReference type="NCBI Taxonomy" id="195883"/>
    <lineage>
        <taxon>Eukaryota</taxon>
        <taxon>Metazoa</taxon>
        <taxon>Ecdysozoa</taxon>
        <taxon>Arthropoda</taxon>
        <taxon>Hexapoda</taxon>
        <taxon>Insecta</taxon>
        <taxon>Pterygota</taxon>
        <taxon>Neoptera</taxon>
        <taxon>Paraneoptera</taxon>
        <taxon>Hemiptera</taxon>
        <taxon>Auchenorrhyncha</taxon>
        <taxon>Fulgoroidea</taxon>
        <taxon>Delphacidae</taxon>
        <taxon>Criomorphinae</taxon>
        <taxon>Laodelphax</taxon>
    </lineage>
</organism>